<keyword evidence="1" id="KW-1133">Transmembrane helix</keyword>
<dbReference type="AlphaFoldDB" id="A0A366ESG0"/>
<evidence type="ECO:0000313" key="2">
    <source>
        <dbReference type="EMBL" id="RBP04415.1"/>
    </source>
</evidence>
<gene>
    <name evidence="2" type="ORF">DET59_106207</name>
</gene>
<comment type="caution">
    <text evidence="2">The sequence shown here is derived from an EMBL/GenBank/DDBJ whole genome shotgun (WGS) entry which is preliminary data.</text>
</comment>
<keyword evidence="1" id="KW-0472">Membrane</keyword>
<organism evidence="2 3">
    <name type="scientific">Rossellomorea aquimaris</name>
    <dbReference type="NCBI Taxonomy" id="189382"/>
    <lineage>
        <taxon>Bacteria</taxon>
        <taxon>Bacillati</taxon>
        <taxon>Bacillota</taxon>
        <taxon>Bacilli</taxon>
        <taxon>Bacillales</taxon>
        <taxon>Bacillaceae</taxon>
        <taxon>Rossellomorea</taxon>
    </lineage>
</organism>
<sequence>MCMYQGEALPGANHNKESELSALRIITVSFLLIVFMIVGCSQSDGLHNKDFEKAVYSMVKDQDNKVIKVRSLADFKWGKAYLFEPYTPEEYIEKQLGVEFEDPSNIRSRDDIYLMVFLNEDKVVQYAELKRQRTSFSIGEKDYLSPSEDVLKIER</sequence>
<evidence type="ECO:0000256" key="1">
    <source>
        <dbReference type="SAM" id="Phobius"/>
    </source>
</evidence>
<dbReference type="Proteomes" id="UP000252118">
    <property type="component" value="Unassembled WGS sequence"/>
</dbReference>
<feature type="transmembrane region" description="Helical" evidence="1">
    <location>
        <begin position="20"/>
        <end position="40"/>
    </location>
</feature>
<protein>
    <submittedName>
        <fullName evidence="2">Uncharacterized protein</fullName>
    </submittedName>
</protein>
<name>A0A366ESG0_9BACI</name>
<proteinExistence type="predicted"/>
<reference evidence="2 3" key="1">
    <citation type="submission" date="2018-06" db="EMBL/GenBank/DDBJ databases">
        <title>Freshwater and sediment microbial communities from various areas in North America, analyzing microbe dynamics in response to fracking.</title>
        <authorList>
            <person name="Lamendella R."/>
        </authorList>
    </citation>
    <scope>NUCLEOTIDE SEQUENCE [LARGE SCALE GENOMIC DNA]</scope>
    <source>
        <strain evidence="2 3">97B</strain>
    </source>
</reference>
<accession>A0A366ESG0</accession>
<keyword evidence="1" id="KW-0812">Transmembrane</keyword>
<dbReference type="EMBL" id="QNRJ01000006">
    <property type="protein sequence ID" value="RBP04415.1"/>
    <property type="molecule type" value="Genomic_DNA"/>
</dbReference>
<evidence type="ECO:0000313" key="3">
    <source>
        <dbReference type="Proteomes" id="UP000252118"/>
    </source>
</evidence>